<dbReference type="OrthoDB" id="354685at2759"/>
<feature type="region of interest" description="Disordered" evidence="1">
    <location>
        <begin position="84"/>
        <end position="109"/>
    </location>
</feature>
<keyword evidence="2" id="KW-1185">Reference proteome</keyword>
<organism evidence="2 3">
    <name type="scientific">Cyclospora cayetanensis</name>
    <dbReference type="NCBI Taxonomy" id="88456"/>
    <lineage>
        <taxon>Eukaryota</taxon>
        <taxon>Sar</taxon>
        <taxon>Alveolata</taxon>
        <taxon>Apicomplexa</taxon>
        <taxon>Conoidasida</taxon>
        <taxon>Coccidia</taxon>
        <taxon>Eucoccidiorida</taxon>
        <taxon>Eimeriorina</taxon>
        <taxon>Eimeriidae</taxon>
        <taxon>Cyclospora</taxon>
    </lineage>
</organism>
<reference evidence="3" key="1">
    <citation type="submission" date="2025-08" db="UniProtKB">
        <authorList>
            <consortium name="RefSeq"/>
        </authorList>
    </citation>
    <scope>IDENTIFICATION</scope>
</reference>
<dbReference type="AlphaFoldDB" id="A0A6P6S0V0"/>
<evidence type="ECO:0000256" key="1">
    <source>
        <dbReference type="SAM" id="MobiDB-lite"/>
    </source>
</evidence>
<evidence type="ECO:0000313" key="3">
    <source>
        <dbReference type="RefSeq" id="XP_026193252.1"/>
    </source>
</evidence>
<feature type="non-terminal residue" evidence="3">
    <location>
        <position position="1"/>
    </location>
</feature>
<proteinExistence type="predicted"/>
<sequence length="361" mass="40622">SSERHSSSGVGIAAKVFLSACSAYGIFWECRRRRILNHELPELRRQFETPYAEKLATDRYDLVAARRLRCTAAVRHRIQETLNRALHNSSSSNSSSDSSNNSSEGSAADAEARSGESSLCFASSRVSSLYSAAVSCMRRWGLVRGVEETGYVLLLSVRHAAGEVLLQRLKELRESITGLPTEPLRKQQDQQQQLQLPSRRFEAVQELDRMCESLDEAQAEYAKAITHLSCKGSSCCKPRSTSCSRYLSAAEFAVQVLQAASLLPAQPPAWQWIVEDLLSLDYLLPQQQQQLEQQQLEQQQQQEKPPTLHQQQLDAAREALLLAPRMGPLLFIRDEFTEGASAFRCGMKEYTDTQERAKRRQ</sequence>
<dbReference type="Proteomes" id="UP000515125">
    <property type="component" value="Unplaced"/>
</dbReference>
<accession>A0A6P6S0V0</accession>
<dbReference type="GeneID" id="113147313"/>
<dbReference type="RefSeq" id="XP_026193252.1">
    <property type="nucleotide sequence ID" value="XM_026337467.1"/>
</dbReference>
<protein>
    <submittedName>
        <fullName evidence="3">Uncharacterized protein LOC113147313</fullName>
    </submittedName>
</protein>
<evidence type="ECO:0000313" key="2">
    <source>
        <dbReference type="Proteomes" id="UP000515125"/>
    </source>
</evidence>
<feature type="compositionally biased region" description="Low complexity" evidence="1">
    <location>
        <begin position="88"/>
        <end position="109"/>
    </location>
</feature>
<name>A0A6P6S0V0_9EIME</name>
<gene>
    <name evidence="3" type="primary">LOC113147313</name>
</gene>